<organism evidence="1 2">
    <name type="scientific">Ameca splendens</name>
    <dbReference type="NCBI Taxonomy" id="208324"/>
    <lineage>
        <taxon>Eukaryota</taxon>
        <taxon>Metazoa</taxon>
        <taxon>Chordata</taxon>
        <taxon>Craniata</taxon>
        <taxon>Vertebrata</taxon>
        <taxon>Euteleostomi</taxon>
        <taxon>Actinopterygii</taxon>
        <taxon>Neopterygii</taxon>
        <taxon>Teleostei</taxon>
        <taxon>Neoteleostei</taxon>
        <taxon>Acanthomorphata</taxon>
        <taxon>Ovalentaria</taxon>
        <taxon>Atherinomorphae</taxon>
        <taxon>Cyprinodontiformes</taxon>
        <taxon>Goodeidae</taxon>
        <taxon>Ameca</taxon>
    </lineage>
</organism>
<comment type="caution">
    <text evidence="1">The sequence shown here is derived from an EMBL/GenBank/DDBJ whole genome shotgun (WGS) entry which is preliminary data.</text>
</comment>
<proteinExistence type="predicted"/>
<protein>
    <submittedName>
        <fullName evidence="1">Uncharacterized protein</fullName>
    </submittedName>
</protein>
<evidence type="ECO:0000313" key="2">
    <source>
        <dbReference type="Proteomes" id="UP001469553"/>
    </source>
</evidence>
<reference evidence="1 2" key="1">
    <citation type="submission" date="2021-06" db="EMBL/GenBank/DDBJ databases">
        <authorList>
            <person name="Palmer J.M."/>
        </authorList>
    </citation>
    <scope>NUCLEOTIDE SEQUENCE [LARGE SCALE GENOMIC DNA]</scope>
    <source>
        <strain evidence="1 2">AS_MEX2019</strain>
        <tissue evidence="1">Muscle</tissue>
    </source>
</reference>
<name>A0ABV1A2C0_9TELE</name>
<dbReference type="EMBL" id="JAHRIP010078909">
    <property type="protein sequence ID" value="MEQ2312396.1"/>
    <property type="molecule type" value="Genomic_DNA"/>
</dbReference>
<keyword evidence="2" id="KW-1185">Reference proteome</keyword>
<evidence type="ECO:0000313" key="1">
    <source>
        <dbReference type="EMBL" id="MEQ2312396.1"/>
    </source>
</evidence>
<gene>
    <name evidence="1" type="ORF">AMECASPLE_030602</name>
</gene>
<sequence>MLGRRHPIILRAVLTTRDTSFLSCAVPTPHCPAETQDAFHRGPADICKQLRREKSPFYFLRKKSCSSTFFNRWEVFPVQERSEEMWMLLNFMLSTAPPPPTVYIEKSMFSPPGPPVIH</sequence>
<dbReference type="Proteomes" id="UP001469553">
    <property type="component" value="Unassembled WGS sequence"/>
</dbReference>
<accession>A0ABV1A2C0</accession>